<dbReference type="InterPro" id="IPR036812">
    <property type="entry name" value="NAD(P)_OxRdtase_dom_sf"/>
</dbReference>
<keyword evidence="2" id="KW-1185">Reference proteome</keyword>
<evidence type="ECO:0000313" key="1">
    <source>
        <dbReference type="EMBL" id="KAK7235965.1"/>
    </source>
</evidence>
<evidence type="ECO:0000313" key="2">
    <source>
        <dbReference type="Proteomes" id="UP001363151"/>
    </source>
</evidence>
<name>A0ABR1FR61_AURAN</name>
<protein>
    <submittedName>
        <fullName evidence="1">Aldo-keto reductase</fullName>
    </submittedName>
</protein>
<dbReference type="EMBL" id="JBBJCI010000288">
    <property type="protein sequence ID" value="KAK7235965.1"/>
    <property type="molecule type" value="Genomic_DNA"/>
</dbReference>
<organism evidence="1 2">
    <name type="scientific">Aureococcus anophagefferens</name>
    <name type="common">Harmful bloom alga</name>
    <dbReference type="NCBI Taxonomy" id="44056"/>
    <lineage>
        <taxon>Eukaryota</taxon>
        <taxon>Sar</taxon>
        <taxon>Stramenopiles</taxon>
        <taxon>Ochrophyta</taxon>
        <taxon>Pelagophyceae</taxon>
        <taxon>Pelagomonadales</taxon>
        <taxon>Pelagomonadaceae</taxon>
        <taxon>Aureococcus</taxon>
    </lineage>
</organism>
<dbReference type="InterPro" id="IPR050523">
    <property type="entry name" value="AKR_Detox_Biosynth"/>
</dbReference>
<dbReference type="PANTHER" id="PTHR43364:SF17">
    <property type="entry name" value="ALDO KETO REDUCTASE"/>
    <property type="match status" value="1"/>
</dbReference>
<dbReference type="Pfam" id="PF00248">
    <property type="entry name" value="Aldo_ket_red"/>
    <property type="match status" value="1"/>
</dbReference>
<dbReference type="Gene3D" id="3.20.20.100">
    <property type="entry name" value="NADP-dependent oxidoreductase domain"/>
    <property type="match status" value="1"/>
</dbReference>
<dbReference type="InterPro" id="IPR023210">
    <property type="entry name" value="NADP_OxRdtase_dom"/>
</dbReference>
<comment type="caution">
    <text evidence="1">The sequence shown here is derived from an EMBL/GenBank/DDBJ whole genome shotgun (WGS) entry which is preliminary data.</text>
</comment>
<gene>
    <name evidence="1" type="ORF">SO694_00065189</name>
</gene>
<dbReference type="PANTHER" id="PTHR43364">
    <property type="entry name" value="NADH-SPECIFIC METHYLGLYOXAL REDUCTASE-RELATED"/>
    <property type="match status" value="1"/>
</dbReference>
<proteinExistence type="predicted"/>
<reference evidence="1 2" key="1">
    <citation type="submission" date="2024-03" db="EMBL/GenBank/DDBJ databases">
        <title>Aureococcus anophagefferens CCMP1851 and Kratosvirus quantuckense: Draft genome of a second virus-susceptible host strain in the model system.</title>
        <authorList>
            <person name="Chase E."/>
            <person name="Truchon A.R."/>
            <person name="Schepens W."/>
            <person name="Wilhelm S.W."/>
        </authorList>
    </citation>
    <scope>NUCLEOTIDE SEQUENCE [LARGE SCALE GENOMIC DNA]</scope>
    <source>
        <strain evidence="1 2">CCMP1851</strain>
    </source>
</reference>
<accession>A0ABR1FR61</accession>
<dbReference type="SUPFAM" id="SSF51430">
    <property type="entry name" value="NAD(P)-linked oxidoreductase"/>
    <property type="match status" value="1"/>
</dbReference>
<sequence>MAARAPLKRMATLRKVKYGASDMMVTEVCAGTMNWGSFNADEAEAHAQLDALVGEGVNFFDTAELYPVGWNYGRTTETWMGNWLAARTKSGAVKRDDLYFATKCNTSGKGGTVEPWEAHGYDADRLRASCEASIARLRCGALDLYMLHFPSRMGFEAFGWANWLAPERYEKTKNSSGDLADFERQVLAVKGLFDAKLIKHWGLSNENAFGLTMFCMLCDKHGVPRPVSCQNDFSFNNRVYEGDLAEACHHFGVVGMPYGALAGGMLTGKLHDAKYAGDRPLELTRHRVKADFQPRYACPVAMAAAAEYIALAEEYGISPTDLALAWTRDRWFNAVVVTGTTTVQQCVECCAAMRLEPLPDELNAKIDAIHERYRSPSAALCSKNLVMAAPWLDDDGAKKRRTD</sequence>
<dbReference type="KEGG" id="aaf:AURANDRAFT_54448"/>
<dbReference type="Proteomes" id="UP001363151">
    <property type="component" value="Unassembled WGS sequence"/>
</dbReference>